<gene>
    <name evidence="1" type="ORF">ONB1V03_LOCUS23665</name>
</gene>
<accession>A0A7R9R230</accession>
<dbReference type="Proteomes" id="UP000728032">
    <property type="component" value="Unassembled WGS sequence"/>
</dbReference>
<feature type="non-terminal residue" evidence="1">
    <location>
        <position position="1"/>
    </location>
</feature>
<reference evidence="1" key="1">
    <citation type="submission" date="2020-11" db="EMBL/GenBank/DDBJ databases">
        <authorList>
            <person name="Tran Van P."/>
        </authorList>
    </citation>
    <scope>NUCLEOTIDE SEQUENCE</scope>
</reference>
<evidence type="ECO:0000313" key="1">
    <source>
        <dbReference type="EMBL" id="CAD7668796.1"/>
    </source>
</evidence>
<dbReference type="AlphaFoldDB" id="A0A7R9R230"/>
<keyword evidence="2" id="KW-1185">Reference proteome</keyword>
<proteinExistence type="predicted"/>
<dbReference type="OrthoDB" id="6509106at2759"/>
<dbReference type="EMBL" id="CAJPVJ010061859">
    <property type="protein sequence ID" value="CAG2184245.1"/>
    <property type="molecule type" value="Genomic_DNA"/>
</dbReference>
<organism evidence="1">
    <name type="scientific">Oppiella nova</name>
    <dbReference type="NCBI Taxonomy" id="334625"/>
    <lineage>
        <taxon>Eukaryota</taxon>
        <taxon>Metazoa</taxon>
        <taxon>Ecdysozoa</taxon>
        <taxon>Arthropoda</taxon>
        <taxon>Chelicerata</taxon>
        <taxon>Arachnida</taxon>
        <taxon>Acari</taxon>
        <taxon>Acariformes</taxon>
        <taxon>Sarcoptiformes</taxon>
        <taxon>Oribatida</taxon>
        <taxon>Brachypylina</taxon>
        <taxon>Oppioidea</taxon>
        <taxon>Oppiidae</taxon>
        <taxon>Oppiella</taxon>
    </lineage>
</organism>
<name>A0A7R9R230_9ACAR</name>
<evidence type="ECO:0000313" key="2">
    <source>
        <dbReference type="Proteomes" id="UP000728032"/>
    </source>
</evidence>
<protein>
    <submittedName>
        <fullName evidence="1">Uncharacterized protein</fullName>
    </submittedName>
</protein>
<sequence length="135" mass="15684">HANIIILLDLNKKLSPDDRKDYYLSVDQQIQQWKEALKANGLTAQEFEIVDDVCHLSRQEIIDLLQLLVYDFRPFFASGDQFEAQCKHMSDIVFDAYVNPGRDVPNPNAWKEFLANDAITQVVLYYKTLRLVAHK</sequence>
<dbReference type="EMBL" id="OC976684">
    <property type="protein sequence ID" value="CAD7668796.1"/>
    <property type="molecule type" value="Genomic_DNA"/>
</dbReference>